<dbReference type="EMBL" id="KF059515">
    <property type="protein sequence ID" value="AGN52185.1"/>
    <property type="molecule type" value="Genomic_DNA"/>
</dbReference>
<sequence length="305" mass="34139">MVGEGSDCKDSMAKLKKGPWTREEDQKLLAYIEEHGHGSWRTLPSKAGLQRCGKSCRLRWTNYLRPDIKRGKFSTHEEKTIIRLHALLGNRWSVIAAHLSKRTDNEIKNYWNTRLKKRLTRMGIDPATHKPKSNSGQSRQHADLSHMAQWEAARLEAEARLARESKLPLLHKLSSVAPPAPPRHMAALPCLDVLKVWQSSAIPSCFFRSAASCSSLESPTSTLNFSCSSSLPAPVAANEIVAAETEGNMDISYPPYDVYSSNYDCAFSQDSGMRGDLVGEMEESKVYWNHLLNLVSSPMMELPTL</sequence>
<dbReference type="GO" id="GO:0080090">
    <property type="term" value="P:regulation of primary metabolic process"/>
    <property type="evidence" value="ECO:0007669"/>
    <property type="project" value="UniProtKB-ARBA"/>
</dbReference>
<dbReference type="FunFam" id="1.10.10.60:FF:000001">
    <property type="entry name" value="MYB-related transcription factor"/>
    <property type="match status" value="1"/>
</dbReference>
<dbReference type="PANTHER" id="PTHR10641">
    <property type="entry name" value="MYB FAMILY TRANSCRIPTION FACTOR"/>
    <property type="match status" value="1"/>
</dbReference>
<evidence type="ECO:0000256" key="5">
    <source>
        <dbReference type="ARBA" id="ARBA00023163"/>
    </source>
</evidence>
<name>A0A059PRJ7_SALMI</name>
<keyword evidence="2" id="KW-0677">Repeat</keyword>
<dbReference type="PANTHER" id="PTHR10641:SF586">
    <property type="entry name" value="TRANSCRIPTION FACTOR MYB16"/>
    <property type="match status" value="1"/>
</dbReference>
<dbReference type="AlphaFoldDB" id="A0A059PRJ7"/>
<dbReference type="GO" id="GO:0051707">
    <property type="term" value="P:response to other organism"/>
    <property type="evidence" value="ECO:0007669"/>
    <property type="project" value="UniProtKB-ARBA"/>
</dbReference>
<evidence type="ECO:0000256" key="4">
    <source>
        <dbReference type="ARBA" id="ARBA00023125"/>
    </source>
</evidence>
<comment type="subcellular location">
    <subcellularLocation>
        <location evidence="1">Nucleus</location>
    </subcellularLocation>
</comment>
<dbReference type="InterPro" id="IPR009057">
    <property type="entry name" value="Homeodomain-like_sf"/>
</dbReference>
<evidence type="ECO:0000313" key="10">
    <source>
        <dbReference type="EMBL" id="AGN52075.1"/>
    </source>
</evidence>
<dbReference type="InterPro" id="IPR017930">
    <property type="entry name" value="Myb_dom"/>
</dbReference>
<dbReference type="Pfam" id="PF00249">
    <property type="entry name" value="Myb_DNA-binding"/>
    <property type="match status" value="2"/>
</dbReference>
<evidence type="ECO:0000256" key="6">
    <source>
        <dbReference type="ARBA" id="ARBA00023242"/>
    </source>
</evidence>
<keyword evidence="5" id="KW-0804">Transcription</keyword>
<dbReference type="CDD" id="cd00167">
    <property type="entry name" value="SANT"/>
    <property type="match status" value="2"/>
</dbReference>
<proteinExistence type="evidence at transcript level"/>
<evidence type="ECO:0000256" key="2">
    <source>
        <dbReference type="ARBA" id="ARBA00022737"/>
    </source>
</evidence>
<feature type="domain" description="HTH myb-type" evidence="9">
    <location>
        <begin position="69"/>
        <end position="119"/>
    </location>
</feature>
<gene>
    <name evidence="10" type="primary">MYB51</name>
</gene>
<evidence type="ECO:0000256" key="7">
    <source>
        <dbReference type="ARBA" id="ARBA00057804"/>
    </source>
</evidence>
<evidence type="ECO:0000256" key="3">
    <source>
        <dbReference type="ARBA" id="ARBA00023015"/>
    </source>
</evidence>
<evidence type="ECO:0000259" key="8">
    <source>
        <dbReference type="PROSITE" id="PS50090"/>
    </source>
</evidence>
<comment type="function">
    <text evidence="7">Transcription factor.</text>
</comment>
<evidence type="ECO:0000313" key="11">
    <source>
        <dbReference type="EMBL" id="AGN52185.1"/>
    </source>
</evidence>
<accession>A0A059PRJ7</accession>
<feature type="domain" description="HTH myb-type" evidence="9">
    <location>
        <begin position="12"/>
        <end position="68"/>
    </location>
</feature>
<reference evidence="10" key="2">
    <citation type="journal article" date="2014" name="BMC Genomics">
        <title>Genome-wide characterization and comparative analysis of R2R3-MYB transcription factors shows the complexity of MYB-associated regulatory networks in Salvia miltiorrhiza.</title>
        <authorList>
            <person name="Li C."/>
            <person name="Lu S."/>
        </authorList>
    </citation>
    <scope>NUCLEOTIDE SEQUENCE</scope>
</reference>
<dbReference type="PROSITE" id="PS51294">
    <property type="entry name" value="HTH_MYB"/>
    <property type="match status" value="2"/>
</dbReference>
<dbReference type="SMART" id="SM00717">
    <property type="entry name" value="SANT"/>
    <property type="match status" value="2"/>
</dbReference>
<keyword evidence="4" id="KW-0238">DNA-binding</keyword>
<dbReference type="EMBL" id="KF059405">
    <property type="protein sequence ID" value="AGN52075.1"/>
    <property type="molecule type" value="mRNA"/>
</dbReference>
<dbReference type="GO" id="GO:0005634">
    <property type="term" value="C:nucleus"/>
    <property type="evidence" value="ECO:0007669"/>
    <property type="project" value="UniProtKB-SubCell"/>
</dbReference>
<evidence type="ECO:0000259" key="9">
    <source>
        <dbReference type="PROSITE" id="PS51294"/>
    </source>
</evidence>
<dbReference type="SUPFAM" id="SSF46689">
    <property type="entry name" value="Homeodomain-like"/>
    <property type="match status" value="1"/>
</dbReference>
<keyword evidence="6" id="KW-0539">Nucleus</keyword>
<reference evidence="11" key="1">
    <citation type="submission" date="2013-05" db="EMBL/GenBank/DDBJ databases">
        <title>Genome-wide characterization and comparative analysis of R2R3-MYB transcription factors reveals the complexity of MYB-associated regulatory networks in Salvia miltiorrhiza.</title>
        <authorList>
            <person name="Li C."/>
            <person name="Lu S."/>
        </authorList>
    </citation>
    <scope>NUCLEOTIDE SEQUENCE</scope>
</reference>
<dbReference type="GO" id="GO:0000976">
    <property type="term" value="F:transcription cis-regulatory region binding"/>
    <property type="evidence" value="ECO:0007669"/>
    <property type="project" value="UniProtKB-ARBA"/>
</dbReference>
<dbReference type="InterPro" id="IPR015495">
    <property type="entry name" value="Myb_TF_plants"/>
</dbReference>
<evidence type="ECO:0000256" key="1">
    <source>
        <dbReference type="ARBA" id="ARBA00004123"/>
    </source>
</evidence>
<feature type="domain" description="Myb-like" evidence="8">
    <location>
        <begin position="65"/>
        <end position="115"/>
    </location>
</feature>
<keyword evidence="3" id="KW-0805">Transcription regulation</keyword>
<organism evidence="10">
    <name type="scientific">Salvia miltiorrhiza</name>
    <name type="common">Chinese sage</name>
    <dbReference type="NCBI Taxonomy" id="226208"/>
    <lineage>
        <taxon>Eukaryota</taxon>
        <taxon>Viridiplantae</taxon>
        <taxon>Streptophyta</taxon>
        <taxon>Embryophyta</taxon>
        <taxon>Tracheophyta</taxon>
        <taxon>Spermatophyta</taxon>
        <taxon>Magnoliopsida</taxon>
        <taxon>eudicotyledons</taxon>
        <taxon>Gunneridae</taxon>
        <taxon>Pentapetalae</taxon>
        <taxon>asterids</taxon>
        <taxon>lamiids</taxon>
        <taxon>Lamiales</taxon>
        <taxon>Lamiaceae</taxon>
        <taxon>Nepetoideae</taxon>
        <taxon>Mentheae</taxon>
        <taxon>Salviinae</taxon>
        <taxon>Salvia</taxon>
        <taxon>Salvia incertae sedis</taxon>
    </lineage>
</organism>
<feature type="domain" description="Myb-like" evidence="8">
    <location>
        <begin position="12"/>
        <end position="64"/>
    </location>
</feature>
<dbReference type="FunFam" id="1.10.10.60:FF:000394">
    <property type="entry name" value="MYB transcription factor"/>
    <property type="match status" value="1"/>
</dbReference>
<dbReference type="PROSITE" id="PS50090">
    <property type="entry name" value="MYB_LIKE"/>
    <property type="match status" value="2"/>
</dbReference>
<dbReference type="Gene3D" id="1.10.10.60">
    <property type="entry name" value="Homeodomain-like"/>
    <property type="match status" value="2"/>
</dbReference>
<protein>
    <submittedName>
        <fullName evidence="10">MYB-related transcription factor</fullName>
    </submittedName>
</protein>
<dbReference type="InterPro" id="IPR001005">
    <property type="entry name" value="SANT/Myb"/>
</dbReference>